<keyword evidence="1" id="KW-0472">Membrane</keyword>
<feature type="transmembrane region" description="Helical" evidence="1">
    <location>
        <begin position="33"/>
        <end position="49"/>
    </location>
</feature>
<dbReference type="AlphaFoldDB" id="A0A2R8BBD5"/>
<dbReference type="RefSeq" id="WP_108827585.1">
    <property type="nucleotide sequence ID" value="NZ_OMOR01000001.1"/>
</dbReference>
<evidence type="ECO:0000256" key="1">
    <source>
        <dbReference type="SAM" id="Phobius"/>
    </source>
</evidence>
<reference evidence="2 3" key="1">
    <citation type="submission" date="2018-03" db="EMBL/GenBank/DDBJ databases">
        <authorList>
            <person name="Keele B.F."/>
        </authorList>
    </citation>
    <scope>NUCLEOTIDE SEQUENCE [LARGE SCALE GENOMIC DNA]</scope>
    <source>
        <strain evidence="2 3">CECT 8599</strain>
    </source>
</reference>
<name>A0A2R8BBD5_9RHOB</name>
<accession>A0A2R8BBD5</accession>
<organism evidence="2 3">
    <name type="scientific">Ascidiaceihabitans donghaensis</name>
    <dbReference type="NCBI Taxonomy" id="1510460"/>
    <lineage>
        <taxon>Bacteria</taxon>
        <taxon>Pseudomonadati</taxon>
        <taxon>Pseudomonadota</taxon>
        <taxon>Alphaproteobacteria</taxon>
        <taxon>Rhodobacterales</taxon>
        <taxon>Paracoccaceae</taxon>
        <taxon>Ascidiaceihabitans</taxon>
    </lineage>
</organism>
<sequence>MFLIGAVIVFTVFFSNVALGAFADAAFLGDVGEMLVLSCATVLFVVAILRKEADRSKNDGSQ</sequence>
<gene>
    <name evidence="2" type="ORF">ASD8599_01100</name>
</gene>
<dbReference type="EMBL" id="OMOR01000001">
    <property type="protein sequence ID" value="SPH20364.1"/>
    <property type="molecule type" value="Genomic_DNA"/>
</dbReference>
<evidence type="ECO:0000313" key="2">
    <source>
        <dbReference type="EMBL" id="SPH20364.1"/>
    </source>
</evidence>
<keyword evidence="3" id="KW-1185">Reference proteome</keyword>
<protein>
    <submittedName>
        <fullName evidence="2">Uncharacterized protein</fullName>
    </submittedName>
</protein>
<keyword evidence="1" id="KW-1133">Transmembrane helix</keyword>
<proteinExistence type="predicted"/>
<keyword evidence="1" id="KW-0812">Transmembrane</keyword>
<dbReference type="OrthoDB" id="7875193at2"/>
<dbReference type="Proteomes" id="UP000244880">
    <property type="component" value="Unassembled WGS sequence"/>
</dbReference>
<evidence type="ECO:0000313" key="3">
    <source>
        <dbReference type="Proteomes" id="UP000244880"/>
    </source>
</evidence>